<dbReference type="PANTHER" id="PTHR37166">
    <property type="entry name" value="PROTEIN FLAG"/>
    <property type="match status" value="1"/>
</dbReference>
<dbReference type="SUPFAM" id="SSF160214">
    <property type="entry name" value="FlaG-like"/>
    <property type="match status" value="1"/>
</dbReference>
<name>A0ABR7I9Z1_9FIRM</name>
<dbReference type="EMBL" id="JACOQH010000003">
    <property type="protein sequence ID" value="MBC5753673.1"/>
    <property type="molecule type" value="Genomic_DNA"/>
</dbReference>
<dbReference type="RefSeq" id="WP_147618499.1">
    <property type="nucleotide sequence ID" value="NZ_JACOQH010000003.1"/>
</dbReference>
<proteinExistence type="predicted"/>
<dbReference type="InterPro" id="IPR035924">
    <property type="entry name" value="FlaG-like_sf"/>
</dbReference>
<dbReference type="Pfam" id="PF03646">
    <property type="entry name" value="FlaG"/>
    <property type="match status" value="1"/>
</dbReference>
<organism evidence="1 2">
    <name type="scientific">Roseburia yibonii</name>
    <dbReference type="NCBI Taxonomy" id="2763063"/>
    <lineage>
        <taxon>Bacteria</taxon>
        <taxon>Bacillati</taxon>
        <taxon>Bacillota</taxon>
        <taxon>Clostridia</taxon>
        <taxon>Lachnospirales</taxon>
        <taxon>Lachnospiraceae</taxon>
        <taxon>Roseburia</taxon>
    </lineage>
</organism>
<accession>A0ABR7I9Z1</accession>
<dbReference type="InterPro" id="IPR005186">
    <property type="entry name" value="FlaG"/>
</dbReference>
<protein>
    <submittedName>
        <fullName evidence="1">Flagellar protein FlaG</fullName>
    </submittedName>
</protein>
<sequence length="132" mass="14502">MKMEIAAKAGVVYQGSTPQPDGKVTTSQEDIQVAVGNATAGGVTDTSDSGRSDDVVINEVQSKDTIRRAVDEINKKTNTEAVWGVHDETNRITIKIVDKETKKVIREYPPEETLDMIAKVWEMAGILVDEKR</sequence>
<keyword evidence="1" id="KW-0966">Cell projection</keyword>
<dbReference type="Proteomes" id="UP000621540">
    <property type="component" value="Unassembled WGS sequence"/>
</dbReference>
<keyword evidence="2" id="KW-1185">Reference proteome</keyword>
<dbReference type="Gene3D" id="3.30.160.170">
    <property type="entry name" value="FlaG-like"/>
    <property type="match status" value="1"/>
</dbReference>
<dbReference type="PANTHER" id="PTHR37166:SF1">
    <property type="entry name" value="PROTEIN FLAG"/>
    <property type="match status" value="1"/>
</dbReference>
<evidence type="ECO:0000313" key="1">
    <source>
        <dbReference type="EMBL" id="MBC5753673.1"/>
    </source>
</evidence>
<keyword evidence="1" id="KW-0282">Flagellum</keyword>
<comment type="caution">
    <text evidence="1">The sequence shown here is derived from an EMBL/GenBank/DDBJ whole genome shotgun (WGS) entry which is preliminary data.</text>
</comment>
<reference evidence="1 2" key="1">
    <citation type="submission" date="2020-08" db="EMBL/GenBank/DDBJ databases">
        <title>Genome public.</title>
        <authorList>
            <person name="Liu C."/>
            <person name="Sun Q."/>
        </authorList>
    </citation>
    <scope>NUCLEOTIDE SEQUENCE [LARGE SCALE GENOMIC DNA]</scope>
    <source>
        <strain evidence="1 2">BX0805</strain>
    </source>
</reference>
<evidence type="ECO:0000313" key="2">
    <source>
        <dbReference type="Proteomes" id="UP000621540"/>
    </source>
</evidence>
<keyword evidence="1" id="KW-0969">Cilium</keyword>
<gene>
    <name evidence="1" type="ORF">H8Z76_06445</name>
</gene>